<protein>
    <submittedName>
        <fullName evidence="1">Uncharacterized protein</fullName>
    </submittedName>
</protein>
<organism evidence="1 2">
    <name type="scientific">Acanthoscelides obtectus</name>
    <name type="common">Bean weevil</name>
    <name type="synonym">Bruchus obtectus</name>
    <dbReference type="NCBI Taxonomy" id="200917"/>
    <lineage>
        <taxon>Eukaryota</taxon>
        <taxon>Metazoa</taxon>
        <taxon>Ecdysozoa</taxon>
        <taxon>Arthropoda</taxon>
        <taxon>Hexapoda</taxon>
        <taxon>Insecta</taxon>
        <taxon>Pterygota</taxon>
        <taxon>Neoptera</taxon>
        <taxon>Endopterygota</taxon>
        <taxon>Coleoptera</taxon>
        <taxon>Polyphaga</taxon>
        <taxon>Cucujiformia</taxon>
        <taxon>Chrysomeloidea</taxon>
        <taxon>Chrysomelidae</taxon>
        <taxon>Bruchinae</taxon>
        <taxon>Bruchini</taxon>
        <taxon>Acanthoscelides</taxon>
    </lineage>
</organism>
<dbReference type="Proteomes" id="UP001152888">
    <property type="component" value="Unassembled WGS sequence"/>
</dbReference>
<dbReference type="AlphaFoldDB" id="A0A9P0VRK5"/>
<keyword evidence="2" id="KW-1185">Reference proteome</keyword>
<evidence type="ECO:0000313" key="2">
    <source>
        <dbReference type="Proteomes" id="UP001152888"/>
    </source>
</evidence>
<sequence length="119" mass="13778">MKDYTIHIQDLLMKVLQKKESKIASEIRRITKKVVNLDKDTNITEVPTLSNNNKTETHAEHRVTVKDTNINRNLVTSTEQLEKTVIIKPNDKNQKCLHTKKVLCKYINPSKINVSIKKN</sequence>
<dbReference type="EMBL" id="CAKOFQ010009395">
    <property type="protein sequence ID" value="CAH2017683.1"/>
    <property type="molecule type" value="Genomic_DNA"/>
</dbReference>
<comment type="caution">
    <text evidence="1">The sequence shown here is derived from an EMBL/GenBank/DDBJ whole genome shotgun (WGS) entry which is preliminary data.</text>
</comment>
<gene>
    <name evidence="1" type="ORF">ACAOBT_LOCUS36162</name>
</gene>
<reference evidence="1" key="1">
    <citation type="submission" date="2022-03" db="EMBL/GenBank/DDBJ databases">
        <authorList>
            <person name="Sayadi A."/>
        </authorList>
    </citation>
    <scope>NUCLEOTIDE SEQUENCE</scope>
</reference>
<proteinExistence type="predicted"/>
<name>A0A9P0VRK5_ACAOB</name>
<evidence type="ECO:0000313" key="1">
    <source>
        <dbReference type="EMBL" id="CAH2017683.1"/>
    </source>
</evidence>
<accession>A0A9P0VRK5</accession>